<dbReference type="Proteomes" id="UP000295797">
    <property type="component" value="Chromosome"/>
</dbReference>
<reference evidence="2 3" key="1">
    <citation type="submission" date="2019-03" db="EMBL/GenBank/DDBJ databases">
        <title>Complete genome sequence of the plant growth promoting strain Pseudomonas fluorescens LBUM677.</title>
        <authorList>
            <person name="Novinscak A."/>
            <person name="Joly D."/>
            <person name="Filion M."/>
        </authorList>
    </citation>
    <scope>NUCLEOTIDE SEQUENCE [LARGE SCALE GENOMIC DNA]</scope>
    <source>
        <strain evidence="2 3">LBUM677</strain>
    </source>
</reference>
<keyword evidence="1" id="KW-1133">Transmembrane helix</keyword>
<evidence type="ECO:0000313" key="2">
    <source>
        <dbReference type="EMBL" id="QBX41967.1"/>
    </source>
</evidence>
<protein>
    <submittedName>
        <fullName evidence="2">Uncharacterized protein</fullName>
    </submittedName>
</protein>
<keyword evidence="1" id="KW-0472">Membrane</keyword>
<proteinExistence type="predicted"/>
<organism evidence="2 3">
    <name type="scientific">Pseudomonas fluorescens</name>
    <dbReference type="NCBI Taxonomy" id="294"/>
    <lineage>
        <taxon>Bacteria</taxon>
        <taxon>Pseudomonadati</taxon>
        <taxon>Pseudomonadota</taxon>
        <taxon>Gammaproteobacteria</taxon>
        <taxon>Pseudomonadales</taxon>
        <taxon>Pseudomonadaceae</taxon>
        <taxon>Pseudomonas</taxon>
    </lineage>
</organism>
<dbReference type="AlphaFoldDB" id="A0AAP9CJ31"/>
<name>A0AAP9CJ31_PSEFL</name>
<feature type="transmembrane region" description="Helical" evidence="1">
    <location>
        <begin position="68"/>
        <end position="88"/>
    </location>
</feature>
<feature type="transmembrane region" description="Helical" evidence="1">
    <location>
        <begin position="12"/>
        <end position="31"/>
    </location>
</feature>
<keyword evidence="1" id="KW-0812">Transmembrane</keyword>
<accession>A0AAP9CJ31</accession>
<gene>
    <name evidence="2" type="ORF">E4T63_15790</name>
</gene>
<dbReference type="EMBL" id="CP038438">
    <property type="protein sequence ID" value="QBX41967.1"/>
    <property type="molecule type" value="Genomic_DNA"/>
</dbReference>
<dbReference type="RefSeq" id="WP_135295966.1">
    <property type="nucleotide sequence ID" value="NZ_CP038438.1"/>
</dbReference>
<evidence type="ECO:0000256" key="1">
    <source>
        <dbReference type="SAM" id="Phobius"/>
    </source>
</evidence>
<evidence type="ECO:0000313" key="3">
    <source>
        <dbReference type="Proteomes" id="UP000295797"/>
    </source>
</evidence>
<sequence>MKFEFGDLYKFIVSLGVVIISISVLVPWLFLKESFDLYKSEADLKSVTSVAHAAILGRQETVAFIVKFIPWFSSIGCICGSIFIFVGLKKWHANQLLLDEQTKVEVELKKQSLRDATKDEIALSAARDMHAIASEENHTTNFTLSAFEARYAQIESLVAKRLRHVYSKTYEVESNKMVAGVEVDVLLRGRNWLTKDYIIEIKSIRRGFNYGWLRESFLKNIYAKNIYAQATNRIPNTLLLIVTDFKGDVSEKYTSMLEKISKEGLGRRGKDLVVIIDKEEFQNLTTDQLQKRLGINA</sequence>